<protein>
    <submittedName>
        <fullName evidence="1">Uncharacterized protein</fullName>
    </submittedName>
</protein>
<evidence type="ECO:0000313" key="1">
    <source>
        <dbReference type="EMBL" id="AGC71706.1"/>
    </source>
</evidence>
<name>L7VWE1_9BACT</name>
<dbReference type="AlphaFoldDB" id="L7VWE1"/>
<organism evidence="1">
    <name type="scientific">uncultured bacterium A1Q1_fos_300</name>
    <dbReference type="NCBI Taxonomy" id="1256571"/>
    <lineage>
        <taxon>Bacteria</taxon>
        <taxon>environmental samples</taxon>
    </lineage>
</organism>
<accession>L7VWE1</accession>
<reference evidence="1" key="1">
    <citation type="submission" date="2012-09" db="EMBL/GenBank/DDBJ databases">
        <title>Metagenomic Characterization of a Microbial Community in Wastewater Detects High Levels of Antibiotic Resistance.</title>
        <authorList>
            <person name="Abrams M."/>
            <person name="Caldwell A."/>
            <person name="Vandaei E."/>
            <person name="Lee W."/>
            <person name="Perrott J."/>
            <person name="Khan S.Y."/>
            <person name="Ta J."/>
            <person name="Romero D."/>
            <person name="Nguyen V."/>
            <person name="Pourmand N."/>
            <person name="Ouverney C.C."/>
        </authorList>
    </citation>
    <scope>NUCLEOTIDE SEQUENCE</scope>
</reference>
<proteinExistence type="predicted"/>
<dbReference type="EMBL" id="JX649880">
    <property type="protein sequence ID" value="AGC71706.1"/>
    <property type="molecule type" value="Genomic_DNA"/>
</dbReference>
<sequence length="41" mass="4731">MARLFERFAAKAAPGFEWQVFADIKKKFEMVACIALRKIVV</sequence>